<proteinExistence type="predicted"/>
<sequence>MHSYKTILSYAFVLLFLTACSNRYNFTLTTTAKVVLNQKATASLTEKSGKPIDSVQFYVNGRKIPSTNNTANIDTKTLGVGKHVVSALVFYPEKTKKVNNSIEVLADKPYDIYTYEIVNTYPHDKTAFTQGLEYHNGFIYESTGRRGTSSIRKTELKTGKVLQKVDIDDRYFGEGMTIFNNKIYFLTWESKMGFVYNLDTFEKEGQFSYGNSRQGWGMTHNGTELIKSDGSSKLWFLDPETKEEKRSINIYTDKNGIKDLNELEYINGKIYANYWKEPLIAIINPDNGVVEGIANLAGLQEQIIKEEKITDGDAVLNGIAYDQENNRIFVTGKLWGKLYEIKLVKK</sequence>
<gene>
    <name evidence="2" type="ORF">GCM10011416_02390</name>
</gene>
<dbReference type="EMBL" id="BMJW01000001">
    <property type="protein sequence ID" value="GGG89469.1"/>
    <property type="molecule type" value="Genomic_DNA"/>
</dbReference>
<reference evidence="2" key="1">
    <citation type="journal article" date="2014" name="Int. J. Syst. Evol. Microbiol.">
        <title>Complete genome sequence of Corynebacterium casei LMG S-19264T (=DSM 44701T), isolated from a smear-ripened cheese.</title>
        <authorList>
            <consortium name="US DOE Joint Genome Institute (JGI-PGF)"/>
            <person name="Walter F."/>
            <person name="Albersmeier A."/>
            <person name="Kalinowski J."/>
            <person name="Ruckert C."/>
        </authorList>
    </citation>
    <scope>NUCLEOTIDE SEQUENCE</scope>
    <source>
        <strain evidence="2">CGMCC 1.15763</strain>
    </source>
</reference>
<evidence type="ECO:0000313" key="2">
    <source>
        <dbReference type="EMBL" id="GGG89469.1"/>
    </source>
</evidence>
<name>A0A917MD32_9FLAO</name>
<protein>
    <submittedName>
        <fullName evidence="2">Glutamine cyclotransferase</fullName>
    </submittedName>
</protein>
<reference evidence="2" key="2">
    <citation type="submission" date="2020-09" db="EMBL/GenBank/DDBJ databases">
        <authorList>
            <person name="Sun Q."/>
            <person name="Zhou Y."/>
        </authorList>
    </citation>
    <scope>NUCLEOTIDE SEQUENCE</scope>
    <source>
        <strain evidence="2">CGMCC 1.15763</strain>
    </source>
</reference>
<comment type="caution">
    <text evidence="2">The sequence shown here is derived from an EMBL/GenBank/DDBJ whole genome shotgun (WGS) entry which is preliminary data.</text>
</comment>
<dbReference type="SUPFAM" id="SSF50969">
    <property type="entry name" value="YVTN repeat-like/Quinoprotein amine dehydrogenase"/>
    <property type="match status" value="1"/>
</dbReference>
<keyword evidence="3" id="KW-1185">Reference proteome</keyword>
<evidence type="ECO:0000256" key="1">
    <source>
        <dbReference type="SAM" id="SignalP"/>
    </source>
</evidence>
<keyword evidence="1" id="KW-0732">Signal</keyword>
<dbReference type="Pfam" id="PF05096">
    <property type="entry name" value="Glu_cyclase_2"/>
    <property type="match status" value="1"/>
</dbReference>
<dbReference type="GO" id="GO:0016603">
    <property type="term" value="F:glutaminyl-peptide cyclotransferase activity"/>
    <property type="evidence" value="ECO:0007669"/>
    <property type="project" value="InterPro"/>
</dbReference>
<feature type="signal peptide" evidence="1">
    <location>
        <begin position="1"/>
        <end position="21"/>
    </location>
</feature>
<dbReference type="PANTHER" id="PTHR31270:SF1">
    <property type="entry name" value="GLUTAMINYL-PEPTIDE CYCLOTRANSFERASE"/>
    <property type="match status" value="1"/>
</dbReference>
<accession>A0A917MD32</accession>
<feature type="chain" id="PRO_5037433178" evidence="1">
    <location>
        <begin position="22"/>
        <end position="346"/>
    </location>
</feature>
<dbReference type="PROSITE" id="PS51257">
    <property type="entry name" value="PROKAR_LIPOPROTEIN"/>
    <property type="match status" value="1"/>
</dbReference>
<evidence type="ECO:0000313" key="3">
    <source>
        <dbReference type="Proteomes" id="UP000633278"/>
    </source>
</evidence>
<dbReference type="AlphaFoldDB" id="A0A917MD32"/>
<dbReference type="Proteomes" id="UP000633278">
    <property type="component" value="Unassembled WGS sequence"/>
</dbReference>
<dbReference type="InterPro" id="IPR007788">
    <property type="entry name" value="QCT"/>
</dbReference>
<dbReference type="RefSeq" id="WP_188597447.1">
    <property type="nucleotide sequence ID" value="NZ_BMJW01000001.1"/>
</dbReference>
<dbReference type="InterPro" id="IPR011044">
    <property type="entry name" value="Quino_amine_DH_bsu"/>
</dbReference>
<dbReference type="PANTHER" id="PTHR31270">
    <property type="entry name" value="GLUTAMINYL-PEPTIDE CYCLOTRANSFERASE"/>
    <property type="match status" value="1"/>
</dbReference>
<organism evidence="2 3">
    <name type="scientific">Polaribacter pacificus</name>
    <dbReference type="NCBI Taxonomy" id="1775173"/>
    <lineage>
        <taxon>Bacteria</taxon>
        <taxon>Pseudomonadati</taxon>
        <taxon>Bacteroidota</taxon>
        <taxon>Flavobacteriia</taxon>
        <taxon>Flavobacteriales</taxon>
        <taxon>Flavobacteriaceae</taxon>
    </lineage>
</organism>